<protein>
    <recommendedName>
        <fullName evidence="5">Cuticle protein 6</fullName>
    </recommendedName>
</protein>
<reference evidence="3" key="1">
    <citation type="journal article" date="2020" name="G3 (Bethesda)">
        <title>High-Quality Assemblies for Three Invasive Social Wasps from the &lt;i&gt;Vespula&lt;/i&gt; Genus.</title>
        <authorList>
            <person name="Harrop T.W.R."/>
            <person name="Guhlin J."/>
            <person name="McLaughlin G.M."/>
            <person name="Permina E."/>
            <person name="Stockwell P."/>
            <person name="Gilligan J."/>
            <person name="Le Lec M.F."/>
            <person name="Gruber M.A.M."/>
            <person name="Quinn O."/>
            <person name="Lovegrove M."/>
            <person name="Duncan E.J."/>
            <person name="Remnant E.J."/>
            <person name="Van Eeckhoven J."/>
            <person name="Graham B."/>
            <person name="Knapp R.A."/>
            <person name="Langford K.W."/>
            <person name="Kronenberg Z."/>
            <person name="Press M.O."/>
            <person name="Eacker S.M."/>
            <person name="Wilson-Rankin E.E."/>
            <person name="Purcell J."/>
            <person name="Lester P.J."/>
            <person name="Dearden P.K."/>
        </authorList>
    </citation>
    <scope>NUCLEOTIDE SEQUENCE</scope>
    <source>
        <strain evidence="3">Linc-1</strain>
    </source>
</reference>
<dbReference type="InterPro" id="IPR000618">
    <property type="entry name" value="Insect_cuticle"/>
</dbReference>
<dbReference type="AlphaFoldDB" id="A0A834N0T7"/>
<accession>A0A834N0T7</accession>
<dbReference type="InterPro" id="IPR031311">
    <property type="entry name" value="CHIT_BIND_RR_consensus"/>
</dbReference>
<dbReference type="PANTHER" id="PTHR10380">
    <property type="entry name" value="CUTICLE PROTEIN"/>
    <property type="match status" value="1"/>
</dbReference>
<dbReference type="PRINTS" id="PR00947">
    <property type="entry name" value="CUTICLE"/>
</dbReference>
<dbReference type="PANTHER" id="PTHR10380:SF196">
    <property type="entry name" value="CUTICULAR PROTEIN 72EA"/>
    <property type="match status" value="1"/>
</dbReference>
<dbReference type="PROSITE" id="PS51155">
    <property type="entry name" value="CHIT_BIND_RR_2"/>
    <property type="match status" value="1"/>
</dbReference>
<sequence length="314" mass="34975">MASTEAKYILAPLYEYRGPPAPLSKDGRVLETAEVLRARNAHMAAHVEALSRIREIERNDYSERMTRPTMSPIMSPMMSPMMTMKTSTRTRSIAPLSPDGRVIDTPELSGLLCCLILKSSGQPIMNVLLGYQDSLGQYSFGYSTLHSARSEIKTVNGVIRGAYSYVDDNGVIQTTEYVADDDGFHVISTNLPQSPLPVEDTAEVLAARKAHLEAFLIAVKMTKDTENKKVTNLSEKIVDQILQIDNEKIDDDKILRTHYDQEPQVSSSINNSRSIAIDQFPVPAFKISYGDQVLLSMGKDLSDLQDFINIRDNQ</sequence>
<proteinExistence type="predicted"/>
<organism evidence="3 4">
    <name type="scientific">Vespula germanica</name>
    <name type="common">German yellow jacket</name>
    <name type="synonym">Paravespula germanica</name>
    <dbReference type="NCBI Taxonomy" id="30212"/>
    <lineage>
        <taxon>Eukaryota</taxon>
        <taxon>Metazoa</taxon>
        <taxon>Ecdysozoa</taxon>
        <taxon>Arthropoda</taxon>
        <taxon>Hexapoda</taxon>
        <taxon>Insecta</taxon>
        <taxon>Pterygota</taxon>
        <taxon>Neoptera</taxon>
        <taxon>Endopterygota</taxon>
        <taxon>Hymenoptera</taxon>
        <taxon>Apocrita</taxon>
        <taxon>Aculeata</taxon>
        <taxon>Vespoidea</taxon>
        <taxon>Vespidae</taxon>
        <taxon>Vespinae</taxon>
        <taxon>Vespula</taxon>
    </lineage>
</organism>
<keyword evidence="4" id="KW-1185">Reference proteome</keyword>
<comment type="caution">
    <text evidence="3">The sequence shown here is derived from an EMBL/GenBank/DDBJ whole genome shotgun (WGS) entry which is preliminary data.</text>
</comment>
<evidence type="ECO:0000256" key="1">
    <source>
        <dbReference type="ARBA" id="ARBA00022460"/>
    </source>
</evidence>
<dbReference type="PROSITE" id="PS00233">
    <property type="entry name" value="CHIT_BIND_RR_1"/>
    <property type="match status" value="1"/>
</dbReference>
<gene>
    <name evidence="3" type="ORF">HZH68_011845</name>
</gene>
<evidence type="ECO:0000313" key="4">
    <source>
        <dbReference type="Proteomes" id="UP000617340"/>
    </source>
</evidence>
<dbReference type="EMBL" id="JACSDZ010000012">
    <property type="protein sequence ID" value="KAF7389988.1"/>
    <property type="molecule type" value="Genomic_DNA"/>
</dbReference>
<dbReference type="Proteomes" id="UP000617340">
    <property type="component" value="Unassembled WGS sequence"/>
</dbReference>
<evidence type="ECO:0000313" key="3">
    <source>
        <dbReference type="EMBL" id="KAF7389988.1"/>
    </source>
</evidence>
<dbReference type="GO" id="GO:0062129">
    <property type="term" value="C:chitin-based extracellular matrix"/>
    <property type="evidence" value="ECO:0007669"/>
    <property type="project" value="TreeGrafter"/>
</dbReference>
<name>A0A834N0T7_VESGE</name>
<evidence type="ECO:0000256" key="2">
    <source>
        <dbReference type="PROSITE-ProRule" id="PRU00497"/>
    </source>
</evidence>
<dbReference type="InterPro" id="IPR050468">
    <property type="entry name" value="Cuticle_Struct_Prot"/>
</dbReference>
<dbReference type="Pfam" id="PF00379">
    <property type="entry name" value="Chitin_bind_4"/>
    <property type="match status" value="1"/>
</dbReference>
<evidence type="ECO:0008006" key="5">
    <source>
        <dbReference type="Google" id="ProtNLM"/>
    </source>
</evidence>
<dbReference type="GO" id="GO:0008010">
    <property type="term" value="F:structural constituent of chitin-based larval cuticle"/>
    <property type="evidence" value="ECO:0007669"/>
    <property type="project" value="TreeGrafter"/>
</dbReference>
<keyword evidence="1 2" id="KW-0193">Cuticle</keyword>